<proteinExistence type="predicted"/>
<dbReference type="AlphaFoldDB" id="A0A6J6BRV8"/>
<dbReference type="EMBL" id="CAEZSO010000068">
    <property type="protein sequence ID" value="CAB4541696.1"/>
    <property type="molecule type" value="Genomic_DNA"/>
</dbReference>
<accession>A0A6J6BRV8</accession>
<sequence>MLGNELKKKVKGAFENREVNLKPRTLAADDSRAIGWYLWLESFVCRGGHTTTLTNGRTARGVNLGNTKLLLARHEFASQLAIGICAIARRGIRGDRLASNRGLRELDGAVDDRVEYPVAKSVNHGL</sequence>
<name>A0A6J6BRV8_9ZZZZ</name>
<protein>
    <submittedName>
        <fullName evidence="1">Unannotated protein</fullName>
    </submittedName>
</protein>
<reference evidence="1" key="1">
    <citation type="submission" date="2020-05" db="EMBL/GenBank/DDBJ databases">
        <authorList>
            <person name="Chiriac C."/>
            <person name="Salcher M."/>
            <person name="Ghai R."/>
            <person name="Kavagutti S V."/>
        </authorList>
    </citation>
    <scope>NUCLEOTIDE SEQUENCE</scope>
</reference>
<gene>
    <name evidence="1" type="ORF">UFOPK1446_00442</name>
</gene>
<organism evidence="1">
    <name type="scientific">freshwater metagenome</name>
    <dbReference type="NCBI Taxonomy" id="449393"/>
    <lineage>
        <taxon>unclassified sequences</taxon>
        <taxon>metagenomes</taxon>
        <taxon>ecological metagenomes</taxon>
    </lineage>
</organism>
<evidence type="ECO:0000313" key="1">
    <source>
        <dbReference type="EMBL" id="CAB4541696.1"/>
    </source>
</evidence>